<dbReference type="OrthoDB" id="6627794at2759"/>
<protein>
    <submittedName>
        <fullName evidence="1">Uncharacterized protein</fullName>
    </submittedName>
</protein>
<dbReference type="AlphaFoldDB" id="A0A5E4MEW3"/>
<organism evidence="1 2">
    <name type="scientific">Cinara cedri</name>
    <dbReference type="NCBI Taxonomy" id="506608"/>
    <lineage>
        <taxon>Eukaryota</taxon>
        <taxon>Metazoa</taxon>
        <taxon>Ecdysozoa</taxon>
        <taxon>Arthropoda</taxon>
        <taxon>Hexapoda</taxon>
        <taxon>Insecta</taxon>
        <taxon>Pterygota</taxon>
        <taxon>Neoptera</taxon>
        <taxon>Paraneoptera</taxon>
        <taxon>Hemiptera</taxon>
        <taxon>Sternorrhyncha</taxon>
        <taxon>Aphidomorpha</taxon>
        <taxon>Aphidoidea</taxon>
        <taxon>Aphididae</taxon>
        <taxon>Lachninae</taxon>
        <taxon>Cinara</taxon>
    </lineage>
</organism>
<accession>A0A5E4MEW3</accession>
<name>A0A5E4MEW3_9HEMI</name>
<feature type="non-terminal residue" evidence="1">
    <location>
        <position position="1"/>
    </location>
</feature>
<dbReference type="Proteomes" id="UP000325440">
    <property type="component" value="Unassembled WGS sequence"/>
</dbReference>
<proteinExistence type="predicted"/>
<reference evidence="1 2" key="1">
    <citation type="submission" date="2019-08" db="EMBL/GenBank/DDBJ databases">
        <authorList>
            <person name="Alioto T."/>
            <person name="Alioto T."/>
            <person name="Gomez Garrido J."/>
        </authorList>
    </citation>
    <scope>NUCLEOTIDE SEQUENCE [LARGE SCALE GENOMIC DNA]</scope>
</reference>
<keyword evidence="2" id="KW-1185">Reference proteome</keyword>
<evidence type="ECO:0000313" key="1">
    <source>
        <dbReference type="EMBL" id="VVC29419.1"/>
    </source>
</evidence>
<gene>
    <name evidence="1" type="ORF">CINCED_3A021046</name>
</gene>
<evidence type="ECO:0000313" key="2">
    <source>
        <dbReference type="Proteomes" id="UP000325440"/>
    </source>
</evidence>
<sequence length="97" mass="11384">QCLPTPVLKTNMIFYKKQLWTDNKTIRDIRQKTTYCYIWHKALGEHRSNEVASIVDKYIEDNLTNSIEHLITYSDTCSDQNINVALMCMLAVKLIHH</sequence>
<dbReference type="EMBL" id="CABPRJ010000492">
    <property type="protein sequence ID" value="VVC29419.1"/>
    <property type="molecule type" value="Genomic_DNA"/>
</dbReference>